<sequence>MENNRFTSGLINEPVLPRMLRFIAYSLVITLFAFSLPMLVRYGVEAIFGENGPLEWVHVGLLLGASMIFLSTTTAASDFRELLIILASVSGFAAIRELDGLLDVWLPWISWKFSFILILYAVYLGCANRDKFRWQFAHFMSTSAFSVLWGGFIVAMPVAQLFGHGPFLQELMGDDYQRFYKCVIEESGEFVGYLMLLAGSIETRIQMKALQGRLR</sequence>
<evidence type="ECO:0000313" key="3">
    <source>
        <dbReference type="Proteomes" id="UP000005090"/>
    </source>
</evidence>
<evidence type="ECO:0000313" key="2">
    <source>
        <dbReference type="EMBL" id="EIC28384.1"/>
    </source>
</evidence>
<keyword evidence="3" id="KW-1185">Reference proteome</keyword>
<name>H8GNW2_METAL</name>
<dbReference type="eggNOG" id="ENOG502ZJQK">
    <property type="taxonomic scope" value="Bacteria"/>
</dbReference>
<organism evidence="2 3">
    <name type="scientific">Methylomicrobium album BG8</name>
    <dbReference type="NCBI Taxonomy" id="686340"/>
    <lineage>
        <taxon>Bacteria</taxon>
        <taxon>Pseudomonadati</taxon>
        <taxon>Pseudomonadota</taxon>
        <taxon>Gammaproteobacteria</taxon>
        <taxon>Methylococcales</taxon>
        <taxon>Methylococcaceae</taxon>
        <taxon>Methylomicrobium</taxon>
    </lineage>
</organism>
<feature type="transmembrane region" description="Helical" evidence="1">
    <location>
        <begin position="56"/>
        <end position="75"/>
    </location>
</feature>
<dbReference type="HOGENOM" id="CLU_1281978_0_0_6"/>
<keyword evidence="1" id="KW-1133">Transmembrane helix</keyword>
<accession>H8GNW2</accession>
<keyword evidence="1" id="KW-0472">Membrane</keyword>
<dbReference type="Proteomes" id="UP000005090">
    <property type="component" value="Chromosome"/>
</dbReference>
<feature type="transmembrane region" description="Helical" evidence="1">
    <location>
        <begin position="104"/>
        <end position="124"/>
    </location>
</feature>
<evidence type="ECO:0000256" key="1">
    <source>
        <dbReference type="SAM" id="Phobius"/>
    </source>
</evidence>
<keyword evidence="1" id="KW-0812">Transmembrane</keyword>
<feature type="transmembrane region" description="Helical" evidence="1">
    <location>
        <begin position="22"/>
        <end position="44"/>
    </location>
</feature>
<reference evidence="2 3" key="1">
    <citation type="journal article" date="2013" name="Genome Announc.">
        <title>Genome Sequence of the Obligate Gammaproteobacterial Methanotroph Methylomicrobium album Strain BG8.</title>
        <authorList>
            <person name="Kits K.D."/>
            <person name="Kalyuzhnaya M.G."/>
            <person name="Klotz M.G."/>
            <person name="Jetten M.S."/>
            <person name="Op den Camp H.J."/>
            <person name="Vuilleumier S."/>
            <person name="Bringel F."/>
            <person name="Dispirito A.A."/>
            <person name="Murrell J.C."/>
            <person name="Bruce D."/>
            <person name="Cheng J.F."/>
            <person name="Copeland A."/>
            <person name="Goodwin L."/>
            <person name="Hauser L."/>
            <person name="Lajus A."/>
            <person name="Land M.L."/>
            <person name="Lapidus A."/>
            <person name="Lucas S."/>
            <person name="Medigue C."/>
            <person name="Pitluck S."/>
            <person name="Woyke T."/>
            <person name="Zeytun A."/>
            <person name="Stein L.Y."/>
        </authorList>
    </citation>
    <scope>NUCLEOTIDE SEQUENCE [LARGE SCALE GENOMIC DNA]</scope>
    <source>
        <strain evidence="2 3">BG8</strain>
    </source>
</reference>
<dbReference type="AlphaFoldDB" id="H8GNW2"/>
<protein>
    <submittedName>
        <fullName evidence="2">Uncharacterized protein</fullName>
    </submittedName>
</protein>
<gene>
    <name evidence="2" type="ORF">Metal_0534</name>
</gene>
<dbReference type="EMBL" id="CM001475">
    <property type="protein sequence ID" value="EIC28384.1"/>
    <property type="molecule type" value="Genomic_DNA"/>
</dbReference>
<feature type="transmembrane region" description="Helical" evidence="1">
    <location>
        <begin position="136"/>
        <end position="162"/>
    </location>
</feature>
<proteinExistence type="predicted"/>